<proteinExistence type="evidence at transcript level"/>
<reference evidence="4" key="1">
    <citation type="journal article" date="2016" name="Mol. Ecol. Resour.">
        <title>Evaluation of the impact of RNA preservation methods of spiders for de novo transcriptome assembly.</title>
        <authorList>
            <person name="Kono N."/>
            <person name="Nakamura H."/>
            <person name="Ito Y."/>
            <person name="Tomita M."/>
            <person name="Arakawa K."/>
        </authorList>
    </citation>
    <scope>NUCLEOTIDE SEQUENCE</scope>
    <source>
        <tissue evidence="4">Whole body</tissue>
    </source>
</reference>
<dbReference type="Pfam" id="PF13419">
    <property type="entry name" value="HAD_2"/>
    <property type="match status" value="1"/>
</dbReference>
<dbReference type="InterPro" id="IPR041492">
    <property type="entry name" value="HAD_2"/>
</dbReference>
<dbReference type="Gene3D" id="1.20.120.710">
    <property type="entry name" value="Haloacid dehalogenase hydrolase-like domain"/>
    <property type="match status" value="1"/>
</dbReference>
<dbReference type="InterPro" id="IPR006439">
    <property type="entry name" value="HAD-SF_hydro_IA"/>
</dbReference>
<sequence length="268" mass="30124">MGLNKFQNVTTILFDLDNTLINTKGADRLACQQVSQYLQNCGIRRSTAREVVDKFYNLIREQPHDPNNEDGDVDAWRVLLWKQALGPGLSTKASIAYSMWKESRTIHLKFDLALQNMLVELRKHYKLGLITNGPSSSQWEKIRKVNGSIFFDAIVVSGDVKHSKPGVAIFEDAFRILDSSSLECVMVGDNLNTDIKGGIRANCAATVWISDEGLPDREGCPKPDFQVSNVTDIMDLLPERKGFSFLCQDRSVGLYHSMRDETHTGRVN</sequence>
<dbReference type="SFLD" id="SFLDS00003">
    <property type="entry name" value="Haloacid_Dehalogenase"/>
    <property type="match status" value="1"/>
</dbReference>
<dbReference type="EMBL" id="IAAA01011719">
    <property type="protein sequence ID" value="LAA05713.1"/>
    <property type="molecule type" value="mRNA"/>
</dbReference>
<dbReference type="OrthoDB" id="1694274at2759"/>
<dbReference type="PANTHER" id="PTHR46470">
    <property type="entry name" value="N-ACYLNEURAMINATE-9-PHOSPHATASE"/>
    <property type="match status" value="1"/>
</dbReference>
<dbReference type="InterPro" id="IPR051400">
    <property type="entry name" value="HAD-like_hydrolase"/>
</dbReference>
<dbReference type="NCBIfam" id="TIGR01549">
    <property type="entry name" value="HAD-SF-IA-v1"/>
    <property type="match status" value="1"/>
</dbReference>
<dbReference type="AlphaFoldDB" id="A0A2L2YCH9"/>
<dbReference type="OMA" id="TYHNVKF"/>
<dbReference type="InterPro" id="IPR036412">
    <property type="entry name" value="HAD-like_sf"/>
</dbReference>
<evidence type="ECO:0000256" key="2">
    <source>
        <dbReference type="ARBA" id="ARBA00022801"/>
    </source>
</evidence>
<accession>A0A2L2YCH9</accession>
<evidence type="ECO:0000256" key="1">
    <source>
        <dbReference type="ARBA" id="ARBA00001946"/>
    </source>
</evidence>
<name>A0A2L2YCH9_PARTP</name>
<dbReference type="PANTHER" id="PTHR46470:SF3">
    <property type="entry name" value="N-ACYLNEURAMINATE-9-PHOSPHATASE"/>
    <property type="match status" value="1"/>
</dbReference>
<dbReference type="KEGG" id="ptep:107455633"/>
<dbReference type="GeneID" id="107455633"/>
<evidence type="ECO:0000313" key="4">
    <source>
        <dbReference type="EMBL" id="LAA05707.1"/>
    </source>
</evidence>
<dbReference type="InterPro" id="IPR023214">
    <property type="entry name" value="HAD_sf"/>
</dbReference>
<evidence type="ECO:0000256" key="3">
    <source>
        <dbReference type="ARBA" id="ARBA00022842"/>
    </source>
</evidence>
<dbReference type="RefSeq" id="XP_015928753.1">
    <property type="nucleotide sequence ID" value="XM_016073267.3"/>
</dbReference>
<dbReference type="SUPFAM" id="SSF56784">
    <property type="entry name" value="HAD-like"/>
    <property type="match status" value="1"/>
</dbReference>
<protein>
    <submittedName>
        <fullName evidence="4">N-acylneuraminate-9-phosphatase</fullName>
    </submittedName>
</protein>
<comment type="cofactor">
    <cofactor evidence="1">
        <name>Mg(2+)</name>
        <dbReference type="ChEBI" id="CHEBI:18420"/>
    </cofactor>
</comment>
<keyword evidence="3" id="KW-0460">Magnesium</keyword>
<organism evidence="4">
    <name type="scientific">Parasteatoda tepidariorum</name>
    <name type="common">Common house spider</name>
    <name type="synonym">Achaearanea tepidariorum</name>
    <dbReference type="NCBI Taxonomy" id="114398"/>
    <lineage>
        <taxon>Eukaryota</taxon>
        <taxon>Metazoa</taxon>
        <taxon>Ecdysozoa</taxon>
        <taxon>Arthropoda</taxon>
        <taxon>Chelicerata</taxon>
        <taxon>Arachnida</taxon>
        <taxon>Araneae</taxon>
        <taxon>Araneomorphae</taxon>
        <taxon>Entelegynae</taxon>
        <taxon>Araneoidea</taxon>
        <taxon>Theridiidae</taxon>
        <taxon>Parasteatoda</taxon>
    </lineage>
</organism>
<dbReference type="EMBL" id="IAAA01011718">
    <property type="protein sequence ID" value="LAA05707.1"/>
    <property type="molecule type" value="mRNA"/>
</dbReference>
<dbReference type="Gene3D" id="3.40.50.1000">
    <property type="entry name" value="HAD superfamily/HAD-like"/>
    <property type="match status" value="1"/>
</dbReference>
<keyword evidence="2" id="KW-0378">Hydrolase</keyword>
<dbReference type="GO" id="GO:0046380">
    <property type="term" value="P:N-acetylneuraminate biosynthetic process"/>
    <property type="evidence" value="ECO:0007669"/>
    <property type="project" value="TreeGrafter"/>
</dbReference>
<dbReference type="SFLD" id="SFLDG01129">
    <property type="entry name" value="C1.5:_HAD__Beta-PGM__Phosphata"/>
    <property type="match status" value="1"/>
</dbReference>
<dbReference type="GO" id="GO:0050124">
    <property type="term" value="F:N-acylneuraminate-9-phosphatase activity"/>
    <property type="evidence" value="ECO:0007669"/>
    <property type="project" value="TreeGrafter"/>
</dbReference>